<feature type="compositionally biased region" description="Low complexity" evidence="2">
    <location>
        <begin position="501"/>
        <end position="513"/>
    </location>
</feature>
<feature type="compositionally biased region" description="Low complexity" evidence="2">
    <location>
        <begin position="535"/>
        <end position="575"/>
    </location>
</feature>
<dbReference type="InterPro" id="IPR004148">
    <property type="entry name" value="BAR_dom"/>
</dbReference>
<dbReference type="Proteomes" id="UP001174694">
    <property type="component" value="Unassembled WGS sequence"/>
</dbReference>
<dbReference type="GO" id="GO:0005085">
    <property type="term" value="F:guanyl-nucleotide exchange factor activity"/>
    <property type="evidence" value="ECO:0007669"/>
    <property type="project" value="UniProtKB-KW"/>
</dbReference>
<feature type="compositionally biased region" description="Polar residues" evidence="2">
    <location>
        <begin position="1051"/>
        <end position="1083"/>
    </location>
</feature>
<dbReference type="InterPro" id="IPR027267">
    <property type="entry name" value="AH/BAR_dom_sf"/>
</dbReference>
<dbReference type="InterPro" id="IPR000219">
    <property type="entry name" value="DH_dom"/>
</dbReference>
<dbReference type="Gene3D" id="1.20.1270.60">
    <property type="entry name" value="Arfaptin homology (AH) domain/BAR domain"/>
    <property type="match status" value="1"/>
</dbReference>
<feature type="region of interest" description="Disordered" evidence="2">
    <location>
        <begin position="965"/>
        <end position="991"/>
    </location>
</feature>
<feature type="compositionally biased region" description="Polar residues" evidence="2">
    <location>
        <begin position="332"/>
        <end position="355"/>
    </location>
</feature>
<evidence type="ECO:0000313" key="5">
    <source>
        <dbReference type="Proteomes" id="UP001174694"/>
    </source>
</evidence>
<feature type="region of interest" description="Disordered" evidence="2">
    <location>
        <begin position="1"/>
        <end position="108"/>
    </location>
</feature>
<gene>
    <name evidence="4" type="ORF">NKR23_g7318</name>
</gene>
<feature type="region of interest" description="Disordered" evidence="2">
    <location>
        <begin position="384"/>
        <end position="685"/>
    </location>
</feature>
<feature type="domain" description="DH" evidence="3">
    <location>
        <begin position="1287"/>
        <end position="1531"/>
    </location>
</feature>
<organism evidence="4 5">
    <name type="scientific">Pleurostoma richardsiae</name>
    <dbReference type="NCBI Taxonomy" id="41990"/>
    <lineage>
        <taxon>Eukaryota</taxon>
        <taxon>Fungi</taxon>
        <taxon>Dikarya</taxon>
        <taxon>Ascomycota</taxon>
        <taxon>Pezizomycotina</taxon>
        <taxon>Sordariomycetes</taxon>
        <taxon>Sordariomycetidae</taxon>
        <taxon>Calosphaeriales</taxon>
        <taxon>Pleurostomataceae</taxon>
        <taxon>Pleurostoma</taxon>
    </lineage>
</organism>
<feature type="region of interest" description="Disordered" evidence="2">
    <location>
        <begin position="142"/>
        <end position="363"/>
    </location>
</feature>
<feature type="compositionally biased region" description="Basic and acidic residues" evidence="2">
    <location>
        <begin position="1"/>
        <end position="12"/>
    </location>
</feature>
<dbReference type="Pfam" id="PF03114">
    <property type="entry name" value="BAR"/>
    <property type="match status" value="1"/>
</dbReference>
<keyword evidence="5" id="KW-1185">Reference proteome</keyword>
<evidence type="ECO:0000259" key="3">
    <source>
        <dbReference type="PROSITE" id="PS50010"/>
    </source>
</evidence>
<dbReference type="InterPro" id="IPR051492">
    <property type="entry name" value="Dynamin-Rho_GEF"/>
</dbReference>
<protein>
    <submittedName>
        <fullName evidence="4">Dynamin-binding protein</fullName>
    </submittedName>
</protein>
<feature type="compositionally biased region" description="Polar residues" evidence="2">
    <location>
        <begin position="720"/>
        <end position="731"/>
    </location>
</feature>
<feature type="compositionally biased region" description="Basic and acidic residues" evidence="2">
    <location>
        <begin position="1180"/>
        <end position="1218"/>
    </location>
</feature>
<dbReference type="GO" id="GO:0031991">
    <property type="term" value="P:regulation of actomyosin contractile ring contraction"/>
    <property type="evidence" value="ECO:0007669"/>
    <property type="project" value="TreeGrafter"/>
</dbReference>
<feature type="compositionally biased region" description="Polar residues" evidence="2">
    <location>
        <begin position="621"/>
        <end position="631"/>
    </location>
</feature>
<feature type="region of interest" description="Disordered" evidence="2">
    <location>
        <begin position="1035"/>
        <end position="1262"/>
    </location>
</feature>
<evidence type="ECO:0000313" key="4">
    <source>
        <dbReference type="EMBL" id="KAJ9142180.1"/>
    </source>
</evidence>
<comment type="caution">
    <text evidence="4">The sequence shown here is derived from an EMBL/GenBank/DDBJ whole genome shotgun (WGS) entry which is preliminary data.</text>
</comment>
<dbReference type="SMART" id="SM00325">
    <property type="entry name" value="RhoGEF"/>
    <property type="match status" value="1"/>
</dbReference>
<dbReference type="GO" id="GO:0032955">
    <property type="term" value="P:regulation of division septum assembly"/>
    <property type="evidence" value="ECO:0007669"/>
    <property type="project" value="TreeGrafter"/>
</dbReference>
<dbReference type="Pfam" id="PF00621">
    <property type="entry name" value="RhoGEF"/>
    <property type="match status" value="1"/>
</dbReference>
<accession>A0AA38VGU7</accession>
<feature type="compositionally biased region" description="Polar residues" evidence="2">
    <location>
        <begin position="514"/>
        <end position="533"/>
    </location>
</feature>
<reference evidence="4" key="1">
    <citation type="submission" date="2022-07" db="EMBL/GenBank/DDBJ databases">
        <title>Fungi with potential for degradation of polypropylene.</title>
        <authorList>
            <person name="Gostincar C."/>
        </authorList>
    </citation>
    <scope>NUCLEOTIDE SEQUENCE</scope>
    <source>
        <strain evidence="4">EXF-13308</strain>
    </source>
</reference>
<feature type="compositionally biased region" description="Low complexity" evidence="2">
    <location>
        <begin position="49"/>
        <end position="67"/>
    </location>
</feature>
<feature type="compositionally biased region" description="Polar residues" evidence="2">
    <location>
        <begin position="473"/>
        <end position="484"/>
    </location>
</feature>
<dbReference type="SUPFAM" id="SSF48065">
    <property type="entry name" value="DBL homology domain (DH-domain)"/>
    <property type="match status" value="1"/>
</dbReference>
<feature type="compositionally biased region" description="Polar residues" evidence="2">
    <location>
        <begin position="142"/>
        <end position="152"/>
    </location>
</feature>
<dbReference type="CDD" id="cd00160">
    <property type="entry name" value="RhoGEF"/>
    <property type="match status" value="1"/>
</dbReference>
<feature type="region of interest" description="Disordered" evidence="2">
    <location>
        <begin position="1880"/>
        <end position="1956"/>
    </location>
</feature>
<dbReference type="PANTHER" id="PTHR22834:SF20">
    <property type="entry name" value="SH3 DOMAIN-CONTAINING PROTEIN"/>
    <property type="match status" value="1"/>
</dbReference>
<evidence type="ECO:0000256" key="1">
    <source>
        <dbReference type="ARBA" id="ARBA00022658"/>
    </source>
</evidence>
<dbReference type="Gene3D" id="1.20.900.10">
    <property type="entry name" value="Dbl homology (DH) domain"/>
    <property type="match status" value="1"/>
</dbReference>
<feature type="compositionally biased region" description="Low complexity" evidence="2">
    <location>
        <begin position="1128"/>
        <end position="1144"/>
    </location>
</feature>
<feature type="region of interest" description="Disordered" evidence="2">
    <location>
        <begin position="858"/>
        <end position="892"/>
    </location>
</feature>
<feature type="compositionally biased region" description="Polar residues" evidence="2">
    <location>
        <begin position="271"/>
        <end position="288"/>
    </location>
</feature>
<dbReference type="InterPro" id="IPR035899">
    <property type="entry name" value="DBL_dom_sf"/>
</dbReference>
<sequence>MDGGNRGEDDHLHYHHRPGPQLFTQQHHHHHVPPPRPSSPPLHYDDYSAQHPQLSHLSHSRQLSPSARQHHRSSSSADSQLPPPIAFPDDRPSQIPVASSPAYASTSSINTSNYRSVDAVLPEPAALGAPLNPDDFYRNYRGLQSANSTSPSRDAMASAIPGNWQSPPPRSDGNGSTSKHPAASTHGPASSSRTGAARPAYRSASNPADPRAGGDVSRTRAATSSGRAANAQASVKDLKKKFDQTSAQPASGPRKLTPRNPPKDVAAATRTPGSAGQSYSMLRTTATRDSGADPAAKGTSARGSQRQKFVPEDHLSSNAQSFASRISRPRASITSNAQASKSMTNLQQKAASSPQTSPPLPNRAAGLLFGEIIPGQSASVTAGYGIDGLRPRRTSESQVHNPVRQHQRSLSDAVVEPDSPTEWYRGATSPVTNGGQVPGSKIPKVHNRSHSDLVGTKAGQAPSSPLYRRGVDQQPSLAEPSSASRLPLSVKKLNSPTKPGSPESTRSNSPSSSAKRPQNTLSSGRTSRQQGPHPTTAAKANTARSAASTTTTRAKTPTASRPSPNAPATPNSNNRLAAYISTAPPKLSPPLRSSRPRQPVSSATTASSRSKAVDRAKSPHKFSTSRPSSRQDAPATTRRRKISVGPVDFAERRETIKLKYSKSIRETEARQVREAAAEKRKKELEAAARAKVAAEAKAHAAAAAAAAAAEAQAREKFKASSPSVASGTGTTDEPLRISTAITIASPPPAPPVVPQQASAVDSPTLGIPGSFPSFSPQLDGDEAPLSAVSNPSVVTEFDNEAQTEPPIRDKSAPTIEAGPATQNSETVPHAHEKATYQYPFEDDTSPEESVSIKISLDAASPREPVNTNANPIQFEPVLEPEHRPAIPGSFGDELEFHADYEPQHYFEPQPEYDEVQADYEQDHYQPHPQYEPEPEYEPQPYAVPEYHTTTVTIISRDSDFSQPFHIQTADDDAAPGRDYGNGYGADEAPARNHQHEAVYAEEMDGKKQLPEDFYVAPHIRDNIAALRRSALAASELGTSDEPTAFAEAQRTPDTSNSLTVPSLLSPANRSSQQSVWTDFSIDSNESHGTRESTFHRETIRAERAHSRRIDSRPESIRDDTSYQHAQYSPDPSASDASGPSSRARQASYSHRHHIPDLDTGDGFSIPYTDPRNKIPPIPKLPDHEPPPPPHDHYVDESRRTSDFYDDRRPSSSLRREESSYTYVASRRESEDFVPSVSTPQSMEKVSLETDTTGSAQTPLGNDRLPWVNGDVGGKHGATDIEKTRLTQRQLVIKELIDTEAVFVRDMSVVEEIYKGTAEACPKLDDKTIKLIFRNTDEIIAFHTAFLAQLKEGVADVYVPKGRRSPMTKEDTAMSDATTINSMVSAVPSTAASSTTAVSISGMSTVSTVVEPENNKDRQTSIGPSFTRNIEKMKAVHEGFLRTSDHAAKRLIQIQEDPTVRVWLNECNEVAKDLTAAWNLDSLLIKPMQRITKYPNLISQLLQYTPSDHPDREALVSARVAVENAILEINKTKKNFELVGQIVGRKRKESDVKAGFAKAFGRKVDKLQASSNRPPEDPEYMKLHEKFGDDYLRLQVVLRDVEFYTRQVSAYVHEFLQYLSSMELVMRLQPGPYPEIESKWVQFNVSMRDIEKVALEQHLAQVRKHVIEPFELVIRCYGNPSLAMKKRSKRRLDFEKSEQLKKSGKKVDKQLAEFVEQYEALNDTLKKELPQLSALTEKIGNICLGNFVSIQAKWFSIWKEKVRVVLGDSHTPEIADIVTTFQRDFKDMEEEINTISIINPFVKPRTSQSTTDESVSRTRSRPAELARSRGLSVNSETAPVLPTPDFVKRTSGHFTLSPTGPPSSPYQYTYRDYYAGINGHARGGSSPITPDPSSGSRSAAPGSIRPSTGRSYDSSGPPRPSVSTESGAPSIPANTRRDSNSTYNSNQPGPEGRRFSGLFHSALPLADSEEVHRSSRASSRERAPINGYNVLWLAASLFEFNIETTKHEAGYPYLTYQAGEIFDVIAEKGELWLAKNQDDPGDMVGWIWSKHFAKLADS</sequence>
<feature type="compositionally biased region" description="Low complexity" evidence="2">
    <location>
        <begin position="219"/>
        <end position="233"/>
    </location>
</feature>
<keyword evidence="1" id="KW-0344">Guanine-nucleotide releasing factor</keyword>
<evidence type="ECO:0000256" key="2">
    <source>
        <dbReference type="SAM" id="MobiDB-lite"/>
    </source>
</evidence>
<dbReference type="PANTHER" id="PTHR22834">
    <property type="entry name" value="NUCLEAR FUSION PROTEIN FUS2"/>
    <property type="match status" value="1"/>
</dbReference>
<feature type="region of interest" description="Disordered" evidence="2">
    <location>
        <begin position="1802"/>
        <end position="1845"/>
    </location>
</feature>
<dbReference type="PROSITE" id="PS50010">
    <property type="entry name" value="DH_2"/>
    <property type="match status" value="1"/>
</dbReference>
<feature type="compositionally biased region" description="Basic and acidic residues" evidence="2">
    <location>
        <begin position="649"/>
        <end position="685"/>
    </location>
</feature>
<feature type="region of interest" description="Disordered" evidence="2">
    <location>
        <begin position="707"/>
        <end position="833"/>
    </location>
</feature>
<dbReference type="CDD" id="cd07589">
    <property type="entry name" value="BAR_DNMBP"/>
    <property type="match status" value="1"/>
</dbReference>
<proteinExistence type="predicted"/>
<feature type="compositionally biased region" description="Basic and acidic residues" evidence="2">
    <location>
        <begin position="1084"/>
        <end position="1121"/>
    </location>
</feature>
<feature type="compositionally biased region" description="Low complexity" evidence="2">
    <location>
        <begin position="1891"/>
        <end position="1904"/>
    </location>
</feature>
<feature type="compositionally biased region" description="Polar residues" evidence="2">
    <location>
        <begin position="1235"/>
        <end position="1259"/>
    </location>
</feature>
<dbReference type="GO" id="GO:0005737">
    <property type="term" value="C:cytoplasm"/>
    <property type="evidence" value="ECO:0007669"/>
    <property type="project" value="InterPro"/>
</dbReference>
<dbReference type="SUPFAM" id="SSF103657">
    <property type="entry name" value="BAR/IMD domain-like"/>
    <property type="match status" value="1"/>
</dbReference>
<name>A0AA38VGU7_9PEZI</name>
<dbReference type="EMBL" id="JANBVO010000023">
    <property type="protein sequence ID" value="KAJ9142180.1"/>
    <property type="molecule type" value="Genomic_DNA"/>
</dbReference>
<feature type="compositionally biased region" description="Low complexity" evidence="2">
    <location>
        <begin position="589"/>
        <end position="610"/>
    </location>
</feature>